<feature type="DNA-binding region" description="OmpR/PhoB-type" evidence="7">
    <location>
        <begin position="124"/>
        <end position="224"/>
    </location>
</feature>
<gene>
    <name evidence="10" type="ORF">A5CBH24_10610</name>
</gene>
<feature type="modified residue" description="4-aspartylphosphate" evidence="6">
    <location>
        <position position="51"/>
    </location>
</feature>
<keyword evidence="4 7" id="KW-0238">DNA-binding</keyword>
<evidence type="ECO:0000259" key="8">
    <source>
        <dbReference type="PROSITE" id="PS50110"/>
    </source>
</evidence>
<dbReference type="Gene3D" id="6.10.250.690">
    <property type="match status" value="1"/>
</dbReference>
<feature type="domain" description="Response regulatory" evidence="8">
    <location>
        <begin position="2"/>
        <end position="116"/>
    </location>
</feature>
<dbReference type="PANTHER" id="PTHR48111">
    <property type="entry name" value="REGULATOR OF RPOS"/>
    <property type="match status" value="1"/>
</dbReference>
<dbReference type="PROSITE" id="PS50110">
    <property type="entry name" value="RESPONSE_REGULATORY"/>
    <property type="match status" value="1"/>
</dbReference>
<keyword evidence="3" id="KW-0805">Transcription regulation</keyword>
<accession>A0A4Y1WUF5</accession>
<keyword evidence="2" id="KW-0902">Two-component regulatory system</keyword>
<dbReference type="Gene3D" id="1.10.10.10">
    <property type="entry name" value="Winged helix-like DNA-binding domain superfamily/Winged helix DNA-binding domain"/>
    <property type="match status" value="1"/>
</dbReference>
<sequence>MKILIVEDEPSLREIMYRALVQEHYVVETAATYAEADAKVAGYSYDCILLDIMLPDGNGLRLLEHIKELRKRENVIIISARNSLEDKVLGLEQGADDYLPKPFHTAELLARIRSVLRRGRSGGDLSLSLGNVSLWPEGRRVEVEGRELALLKKEFDILLYFMQRPNHLVDKAVLAEAVWGDHADDADNFHFVYAQMKNLRRKLAEAGATVELKSVYGFGYKLSPPQSE</sequence>
<dbReference type="GeneID" id="78341778"/>
<evidence type="ECO:0000256" key="7">
    <source>
        <dbReference type="PROSITE-ProRule" id="PRU01091"/>
    </source>
</evidence>
<dbReference type="InterPro" id="IPR039420">
    <property type="entry name" value="WalR-like"/>
</dbReference>
<dbReference type="InterPro" id="IPR001789">
    <property type="entry name" value="Sig_transdc_resp-reg_receiver"/>
</dbReference>
<dbReference type="PANTHER" id="PTHR48111:SF22">
    <property type="entry name" value="REGULATOR OF RPOS"/>
    <property type="match status" value="1"/>
</dbReference>
<keyword evidence="5" id="KW-0804">Transcription</keyword>
<dbReference type="InterPro" id="IPR036388">
    <property type="entry name" value="WH-like_DNA-bd_sf"/>
</dbReference>
<name>A0A4Y1WUF5_9BACT</name>
<dbReference type="InterPro" id="IPR001867">
    <property type="entry name" value="OmpR/PhoB-type_DNA-bd"/>
</dbReference>
<reference evidence="11" key="1">
    <citation type="submission" date="2019-06" db="EMBL/GenBank/DDBJ databases">
        <title>Alistipes onderdonkii subsp. vulgaris subsp. nov., Alistipes dispar sp. nov. and Alistipes communis sp. nov., isolated from human faeces, and creation of Alistipes onderdonkii subsp. onderdonkii subsp. nov.</title>
        <authorList>
            <person name="Sakamoto M."/>
            <person name="Ikeyama N."/>
            <person name="Ogata Y."/>
            <person name="Suda W."/>
            <person name="Iino T."/>
            <person name="Hattori M."/>
            <person name="Ohkuma M."/>
        </authorList>
    </citation>
    <scope>NUCLEOTIDE SEQUENCE [LARGE SCALE GENOMIC DNA]</scope>
    <source>
        <strain evidence="11">5CBH24</strain>
    </source>
</reference>
<dbReference type="Pfam" id="PF00072">
    <property type="entry name" value="Response_reg"/>
    <property type="match status" value="1"/>
</dbReference>
<protein>
    <submittedName>
        <fullName evidence="10">DNA-binding response regulator</fullName>
    </submittedName>
</protein>
<dbReference type="GO" id="GO:0000976">
    <property type="term" value="F:transcription cis-regulatory region binding"/>
    <property type="evidence" value="ECO:0007669"/>
    <property type="project" value="TreeGrafter"/>
</dbReference>
<dbReference type="EMBL" id="AP019735">
    <property type="protein sequence ID" value="BBL03748.1"/>
    <property type="molecule type" value="Genomic_DNA"/>
</dbReference>
<evidence type="ECO:0000256" key="1">
    <source>
        <dbReference type="ARBA" id="ARBA00022553"/>
    </source>
</evidence>
<dbReference type="PROSITE" id="PS51755">
    <property type="entry name" value="OMPR_PHOB"/>
    <property type="match status" value="1"/>
</dbReference>
<dbReference type="SMART" id="SM00862">
    <property type="entry name" value="Trans_reg_C"/>
    <property type="match status" value="1"/>
</dbReference>
<evidence type="ECO:0000313" key="10">
    <source>
        <dbReference type="EMBL" id="BBL03748.1"/>
    </source>
</evidence>
<evidence type="ECO:0000256" key="3">
    <source>
        <dbReference type="ARBA" id="ARBA00023015"/>
    </source>
</evidence>
<dbReference type="RefSeq" id="WP_141412412.1">
    <property type="nucleotide sequence ID" value="NZ_AP019735.1"/>
</dbReference>
<evidence type="ECO:0000256" key="6">
    <source>
        <dbReference type="PROSITE-ProRule" id="PRU00169"/>
    </source>
</evidence>
<dbReference type="Gene3D" id="3.40.50.2300">
    <property type="match status" value="1"/>
</dbReference>
<dbReference type="AlphaFoldDB" id="A0A4Y1WUF5"/>
<feature type="domain" description="OmpR/PhoB-type" evidence="9">
    <location>
        <begin position="124"/>
        <end position="224"/>
    </location>
</feature>
<dbReference type="GO" id="GO:0006355">
    <property type="term" value="P:regulation of DNA-templated transcription"/>
    <property type="evidence" value="ECO:0007669"/>
    <property type="project" value="InterPro"/>
</dbReference>
<keyword evidence="11" id="KW-1185">Reference proteome</keyword>
<dbReference type="GO" id="GO:0000156">
    <property type="term" value="F:phosphorelay response regulator activity"/>
    <property type="evidence" value="ECO:0007669"/>
    <property type="project" value="TreeGrafter"/>
</dbReference>
<evidence type="ECO:0000256" key="4">
    <source>
        <dbReference type="ARBA" id="ARBA00023125"/>
    </source>
</evidence>
<evidence type="ECO:0000313" key="11">
    <source>
        <dbReference type="Proteomes" id="UP000318946"/>
    </source>
</evidence>
<organism evidence="10 11">
    <name type="scientific">Alistipes communis</name>
    <dbReference type="NCBI Taxonomy" id="2585118"/>
    <lineage>
        <taxon>Bacteria</taxon>
        <taxon>Pseudomonadati</taxon>
        <taxon>Bacteroidota</taxon>
        <taxon>Bacteroidia</taxon>
        <taxon>Bacteroidales</taxon>
        <taxon>Rikenellaceae</taxon>
        <taxon>Alistipes</taxon>
    </lineage>
</organism>
<dbReference type="Pfam" id="PF00486">
    <property type="entry name" value="Trans_reg_C"/>
    <property type="match status" value="1"/>
</dbReference>
<proteinExistence type="predicted"/>
<dbReference type="SUPFAM" id="SSF52172">
    <property type="entry name" value="CheY-like"/>
    <property type="match status" value="1"/>
</dbReference>
<dbReference type="GO" id="GO:0032993">
    <property type="term" value="C:protein-DNA complex"/>
    <property type="evidence" value="ECO:0007669"/>
    <property type="project" value="TreeGrafter"/>
</dbReference>
<dbReference type="Proteomes" id="UP000318946">
    <property type="component" value="Chromosome"/>
</dbReference>
<dbReference type="GO" id="GO:0005829">
    <property type="term" value="C:cytosol"/>
    <property type="evidence" value="ECO:0007669"/>
    <property type="project" value="TreeGrafter"/>
</dbReference>
<dbReference type="SMART" id="SM00448">
    <property type="entry name" value="REC"/>
    <property type="match status" value="1"/>
</dbReference>
<evidence type="ECO:0000259" key="9">
    <source>
        <dbReference type="PROSITE" id="PS51755"/>
    </source>
</evidence>
<evidence type="ECO:0000256" key="2">
    <source>
        <dbReference type="ARBA" id="ARBA00023012"/>
    </source>
</evidence>
<dbReference type="KEGG" id="acou:A5CBH24_10610"/>
<dbReference type="OrthoDB" id="9790442at2"/>
<evidence type="ECO:0000256" key="5">
    <source>
        <dbReference type="ARBA" id="ARBA00023163"/>
    </source>
</evidence>
<dbReference type="InterPro" id="IPR011006">
    <property type="entry name" value="CheY-like_superfamily"/>
</dbReference>
<dbReference type="CDD" id="cd00383">
    <property type="entry name" value="trans_reg_C"/>
    <property type="match status" value="1"/>
</dbReference>
<keyword evidence="1 6" id="KW-0597">Phosphoprotein</keyword>